<dbReference type="OrthoDB" id="4536199at2"/>
<feature type="domain" description="N-acetyltransferase" evidence="1">
    <location>
        <begin position="19"/>
        <end position="182"/>
    </location>
</feature>
<dbReference type="RefSeq" id="WP_113985854.1">
    <property type="nucleotide sequence ID" value="NZ_QMEY01000029.1"/>
</dbReference>
<evidence type="ECO:0000313" key="3">
    <source>
        <dbReference type="Proteomes" id="UP000253303"/>
    </source>
</evidence>
<sequence>MSGLVVRRHGRNDAHTVRGVVSLIHRGACVREVAGGDPSAGDAEFIGRFDRYIANRGFELVVAYEDGEPVGQAWGWPLDERSGAAWWKGLVRPPEPGFDHEDGHRTFALSALMVHRAWTRRGIARTLHDELLLHRPEKRATLLVRPGNIAAYSAYTKWGWTHRATLHPDAPFAPTLDVLTLDLTPP</sequence>
<accession>A0A366LLF0</accession>
<keyword evidence="3" id="KW-1185">Reference proteome</keyword>
<dbReference type="InterPro" id="IPR000182">
    <property type="entry name" value="GNAT_dom"/>
</dbReference>
<dbReference type="GO" id="GO:0016747">
    <property type="term" value="F:acyltransferase activity, transferring groups other than amino-acyl groups"/>
    <property type="evidence" value="ECO:0007669"/>
    <property type="project" value="InterPro"/>
</dbReference>
<dbReference type="EMBL" id="QMEY01000029">
    <property type="protein sequence ID" value="RBQ14755.1"/>
    <property type="molecule type" value="Genomic_DNA"/>
</dbReference>
<name>A0A366LLF0_9ACTN</name>
<dbReference type="CDD" id="cd04301">
    <property type="entry name" value="NAT_SF"/>
    <property type="match status" value="1"/>
</dbReference>
<dbReference type="SUPFAM" id="SSF55729">
    <property type="entry name" value="Acyl-CoA N-acyltransferases (Nat)"/>
    <property type="match status" value="1"/>
</dbReference>
<dbReference type="PROSITE" id="PS51186">
    <property type="entry name" value="GNAT"/>
    <property type="match status" value="1"/>
</dbReference>
<keyword evidence="2" id="KW-0808">Transferase</keyword>
<reference evidence="2 3" key="1">
    <citation type="submission" date="2018-06" db="EMBL/GenBank/DDBJ databases">
        <title>Sphaerisporangium craniellae sp. nov., isolated from a marine sponge in the South China Sea.</title>
        <authorList>
            <person name="Li L."/>
        </authorList>
    </citation>
    <scope>NUCLEOTIDE SEQUENCE [LARGE SCALE GENOMIC DNA]</scope>
    <source>
        <strain evidence="2 3">LHW63015</strain>
    </source>
</reference>
<protein>
    <submittedName>
        <fullName evidence="2">GNAT family N-acetyltransferase</fullName>
    </submittedName>
</protein>
<evidence type="ECO:0000259" key="1">
    <source>
        <dbReference type="PROSITE" id="PS51186"/>
    </source>
</evidence>
<dbReference type="Proteomes" id="UP000253303">
    <property type="component" value="Unassembled WGS sequence"/>
</dbReference>
<comment type="caution">
    <text evidence="2">The sequence shown here is derived from an EMBL/GenBank/DDBJ whole genome shotgun (WGS) entry which is preliminary data.</text>
</comment>
<dbReference type="Pfam" id="PF00583">
    <property type="entry name" value="Acetyltransf_1"/>
    <property type="match status" value="1"/>
</dbReference>
<gene>
    <name evidence="2" type="ORF">DP939_38955</name>
</gene>
<organism evidence="2 3">
    <name type="scientific">Spongiactinospora rosea</name>
    <dbReference type="NCBI Taxonomy" id="2248750"/>
    <lineage>
        <taxon>Bacteria</taxon>
        <taxon>Bacillati</taxon>
        <taxon>Actinomycetota</taxon>
        <taxon>Actinomycetes</taxon>
        <taxon>Streptosporangiales</taxon>
        <taxon>Streptosporangiaceae</taxon>
        <taxon>Spongiactinospora</taxon>
    </lineage>
</organism>
<dbReference type="AlphaFoldDB" id="A0A366LLF0"/>
<proteinExistence type="predicted"/>
<dbReference type="Gene3D" id="3.40.630.30">
    <property type="match status" value="1"/>
</dbReference>
<dbReference type="InterPro" id="IPR016181">
    <property type="entry name" value="Acyl_CoA_acyltransferase"/>
</dbReference>
<evidence type="ECO:0000313" key="2">
    <source>
        <dbReference type="EMBL" id="RBQ14755.1"/>
    </source>
</evidence>